<dbReference type="AlphaFoldDB" id="A0A1W1GUY1"/>
<evidence type="ECO:0000259" key="1">
    <source>
        <dbReference type="Pfam" id="PF13649"/>
    </source>
</evidence>
<keyword evidence="2" id="KW-0489">Methyltransferase</keyword>
<dbReference type="EMBL" id="FWEU01000001">
    <property type="protein sequence ID" value="SLM23061.1"/>
    <property type="molecule type" value="Genomic_DNA"/>
</dbReference>
<gene>
    <name evidence="2" type="ORF">SAMN04488690_0747</name>
</gene>
<reference evidence="3" key="1">
    <citation type="submission" date="2016-10" db="EMBL/GenBank/DDBJ databases">
        <authorList>
            <person name="Varghese N."/>
        </authorList>
    </citation>
    <scope>NUCLEOTIDE SEQUENCE [LARGE SCALE GENOMIC DNA]</scope>
    <source>
        <strain evidence="3">92MFCol6.1</strain>
    </source>
</reference>
<organism evidence="2 3">
    <name type="scientific">Stenotrophomonas indicatrix</name>
    <dbReference type="NCBI Taxonomy" id="2045451"/>
    <lineage>
        <taxon>Bacteria</taxon>
        <taxon>Pseudomonadati</taxon>
        <taxon>Pseudomonadota</taxon>
        <taxon>Gammaproteobacteria</taxon>
        <taxon>Lysobacterales</taxon>
        <taxon>Lysobacteraceae</taxon>
        <taxon>Stenotrophomonas</taxon>
    </lineage>
</organism>
<dbReference type="Gene3D" id="3.40.50.150">
    <property type="entry name" value="Vaccinia Virus protein VP39"/>
    <property type="match status" value="1"/>
</dbReference>
<feature type="domain" description="Methyltransferase" evidence="1">
    <location>
        <begin position="51"/>
        <end position="143"/>
    </location>
</feature>
<evidence type="ECO:0000313" key="3">
    <source>
        <dbReference type="Proteomes" id="UP000191133"/>
    </source>
</evidence>
<keyword evidence="2" id="KW-0830">Ubiquinone</keyword>
<dbReference type="RefSeq" id="WP_080148579.1">
    <property type="nucleotide sequence ID" value="NZ_FWEU01000001.1"/>
</dbReference>
<dbReference type="GO" id="GO:0032259">
    <property type="term" value="P:methylation"/>
    <property type="evidence" value="ECO:0007669"/>
    <property type="project" value="UniProtKB-KW"/>
</dbReference>
<dbReference type="PANTHER" id="PTHR43591">
    <property type="entry name" value="METHYLTRANSFERASE"/>
    <property type="match status" value="1"/>
</dbReference>
<keyword evidence="2" id="KW-0808">Transferase</keyword>
<dbReference type="Pfam" id="PF13649">
    <property type="entry name" value="Methyltransf_25"/>
    <property type="match status" value="1"/>
</dbReference>
<proteinExistence type="predicted"/>
<dbReference type="InterPro" id="IPR041698">
    <property type="entry name" value="Methyltransf_25"/>
</dbReference>
<accession>A0A1W1GUY1</accession>
<dbReference type="SUPFAM" id="SSF53335">
    <property type="entry name" value="S-adenosyl-L-methionine-dependent methyltransferases"/>
    <property type="match status" value="1"/>
</dbReference>
<dbReference type="CDD" id="cd02440">
    <property type="entry name" value="AdoMet_MTases"/>
    <property type="match status" value="1"/>
</dbReference>
<dbReference type="PANTHER" id="PTHR43591:SF24">
    <property type="entry name" value="2-METHOXY-6-POLYPRENYL-1,4-BENZOQUINOL METHYLASE, MITOCHONDRIAL"/>
    <property type="match status" value="1"/>
</dbReference>
<evidence type="ECO:0000313" key="2">
    <source>
        <dbReference type="EMBL" id="SLM23061.1"/>
    </source>
</evidence>
<name>A0A1W1GUY1_9GAMM</name>
<dbReference type="InterPro" id="IPR029063">
    <property type="entry name" value="SAM-dependent_MTases_sf"/>
</dbReference>
<protein>
    <submittedName>
        <fullName evidence="2">Ubiquinone/menaquinone biosynthesis C-methylase UbiE</fullName>
    </submittedName>
</protein>
<sequence>MDDSLPLDQNTLWNGAAGENWVAQQTLLDGLFQPMADALRDELPVTVTELLDVGCGTGASTLSAAAARADAHCTGVDISAPMLGLARQRAAAIGRRIDFIVADAQRHPFATAHYDWIQSRFGVMFFEDTQAAFANLHRAARTGAGLRCIAWRSAQENPFMTTAERALADQLVLPAWVPGAPGQFAFADGERVRRLLQRAGWQDVDIAPLDLTCFLSRDALASYVGQLGPVGLALRALPAARAEALLQQALTAFAPFIDGDRVRVETACWMIRARA</sequence>
<dbReference type="GO" id="GO:0008168">
    <property type="term" value="F:methyltransferase activity"/>
    <property type="evidence" value="ECO:0007669"/>
    <property type="project" value="UniProtKB-KW"/>
</dbReference>
<dbReference type="Proteomes" id="UP000191133">
    <property type="component" value="Unassembled WGS sequence"/>
</dbReference>